<evidence type="ECO:0000313" key="3">
    <source>
        <dbReference type="EMBL" id="KAH3806811.1"/>
    </source>
</evidence>
<evidence type="ECO:0000256" key="2">
    <source>
        <dbReference type="SAM" id="SignalP"/>
    </source>
</evidence>
<dbReference type="Proteomes" id="UP000828390">
    <property type="component" value="Unassembled WGS sequence"/>
</dbReference>
<keyword evidence="1" id="KW-1133">Transmembrane helix</keyword>
<feature type="transmembrane region" description="Helical" evidence="1">
    <location>
        <begin position="40"/>
        <end position="62"/>
    </location>
</feature>
<accession>A0A9D4JBC4</accession>
<proteinExistence type="predicted"/>
<feature type="chain" id="PRO_5039447062" evidence="2">
    <location>
        <begin position="22"/>
        <end position="72"/>
    </location>
</feature>
<keyword evidence="2" id="KW-0732">Signal</keyword>
<comment type="caution">
    <text evidence="3">The sequence shown here is derived from an EMBL/GenBank/DDBJ whole genome shotgun (WGS) entry which is preliminary data.</text>
</comment>
<sequence>MLHRLFHYKFVWRLWAGAVAGAGAEAGARAGAEGSASARAGARAGAGCGLTVFGLVGVGAPVRGRQGRRTLN</sequence>
<keyword evidence="1" id="KW-0812">Transmembrane</keyword>
<organism evidence="3 4">
    <name type="scientific">Dreissena polymorpha</name>
    <name type="common">Zebra mussel</name>
    <name type="synonym">Mytilus polymorpha</name>
    <dbReference type="NCBI Taxonomy" id="45954"/>
    <lineage>
        <taxon>Eukaryota</taxon>
        <taxon>Metazoa</taxon>
        <taxon>Spiralia</taxon>
        <taxon>Lophotrochozoa</taxon>
        <taxon>Mollusca</taxon>
        <taxon>Bivalvia</taxon>
        <taxon>Autobranchia</taxon>
        <taxon>Heteroconchia</taxon>
        <taxon>Euheterodonta</taxon>
        <taxon>Imparidentia</taxon>
        <taxon>Neoheterodontei</taxon>
        <taxon>Myida</taxon>
        <taxon>Dreissenoidea</taxon>
        <taxon>Dreissenidae</taxon>
        <taxon>Dreissena</taxon>
    </lineage>
</organism>
<evidence type="ECO:0000313" key="4">
    <source>
        <dbReference type="Proteomes" id="UP000828390"/>
    </source>
</evidence>
<reference evidence="3" key="2">
    <citation type="submission" date="2020-11" db="EMBL/GenBank/DDBJ databases">
        <authorList>
            <person name="McCartney M.A."/>
            <person name="Auch B."/>
            <person name="Kono T."/>
            <person name="Mallez S."/>
            <person name="Becker A."/>
            <person name="Gohl D.M."/>
            <person name="Silverstein K.A.T."/>
            <person name="Koren S."/>
            <person name="Bechman K.B."/>
            <person name="Herman A."/>
            <person name="Abrahante J.E."/>
            <person name="Garbe J."/>
        </authorList>
    </citation>
    <scope>NUCLEOTIDE SEQUENCE</scope>
    <source>
        <strain evidence="3">Duluth1</strain>
        <tissue evidence="3">Whole animal</tissue>
    </source>
</reference>
<protein>
    <submittedName>
        <fullName evidence="3">Uncharacterized protein</fullName>
    </submittedName>
</protein>
<dbReference type="AlphaFoldDB" id="A0A9D4JBC4"/>
<evidence type="ECO:0000256" key="1">
    <source>
        <dbReference type="SAM" id="Phobius"/>
    </source>
</evidence>
<gene>
    <name evidence="3" type="ORF">DPMN_135139</name>
</gene>
<dbReference type="EMBL" id="JAIWYP010000006">
    <property type="protein sequence ID" value="KAH3806811.1"/>
    <property type="molecule type" value="Genomic_DNA"/>
</dbReference>
<feature type="signal peptide" evidence="2">
    <location>
        <begin position="1"/>
        <end position="21"/>
    </location>
</feature>
<keyword evidence="4" id="KW-1185">Reference proteome</keyword>
<name>A0A9D4JBC4_DREPO</name>
<keyword evidence="1" id="KW-0472">Membrane</keyword>
<reference evidence="3" key="1">
    <citation type="journal article" date="2019" name="bioRxiv">
        <title>The Genome of the Zebra Mussel, Dreissena polymorpha: A Resource for Invasive Species Research.</title>
        <authorList>
            <person name="McCartney M.A."/>
            <person name="Auch B."/>
            <person name="Kono T."/>
            <person name="Mallez S."/>
            <person name="Zhang Y."/>
            <person name="Obille A."/>
            <person name="Becker A."/>
            <person name="Abrahante J.E."/>
            <person name="Garbe J."/>
            <person name="Badalamenti J.P."/>
            <person name="Herman A."/>
            <person name="Mangelson H."/>
            <person name="Liachko I."/>
            <person name="Sullivan S."/>
            <person name="Sone E.D."/>
            <person name="Koren S."/>
            <person name="Silverstein K.A.T."/>
            <person name="Beckman K.B."/>
            <person name="Gohl D.M."/>
        </authorList>
    </citation>
    <scope>NUCLEOTIDE SEQUENCE</scope>
    <source>
        <strain evidence="3">Duluth1</strain>
        <tissue evidence="3">Whole animal</tissue>
    </source>
</reference>